<gene>
    <name evidence="1" type="ORF">B4U80_13634</name>
</gene>
<dbReference type="OrthoDB" id="6220758at2759"/>
<keyword evidence="2" id="KW-1185">Reference proteome</keyword>
<protein>
    <submittedName>
        <fullName evidence="1">Uncharacterized protein</fullName>
    </submittedName>
</protein>
<dbReference type="EMBL" id="NCKV01000636">
    <property type="protein sequence ID" value="RWS30117.1"/>
    <property type="molecule type" value="Genomic_DNA"/>
</dbReference>
<name>A0A443SRI1_9ACAR</name>
<evidence type="ECO:0000313" key="2">
    <source>
        <dbReference type="Proteomes" id="UP000288716"/>
    </source>
</evidence>
<dbReference type="VEuPathDB" id="VectorBase:LDEU001923"/>
<comment type="caution">
    <text evidence="1">The sequence shown here is derived from an EMBL/GenBank/DDBJ whole genome shotgun (WGS) entry which is preliminary data.</text>
</comment>
<dbReference type="SUPFAM" id="SSF53067">
    <property type="entry name" value="Actin-like ATPase domain"/>
    <property type="match status" value="1"/>
</dbReference>
<proteinExistence type="predicted"/>
<reference evidence="1 2" key="1">
    <citation type="journal article" date="2018" name="Gigascience">
        <title>Genomes of trombidid mites reveal novel predicted allergens and laterally-transferred genes associated with secondary metabolism.</title>
        <authorList>
            <person name="Dong X."/>
            <person name="Chaisiri K."/>
            <person name="Xia D."/>
            <person name="Armstrong S.D."/>
            <person name="Fang Y."/>
            <person name="Donnelly M.J."/>
            <person name="Kadowaki T."/>
            <person name="McGarry J.W."/>
            <person name="Darby A.C."/>
            <person name="Makepeace B.L."/>
        </authorList>
    </citation>
    <scope>NUCLEOTIDE SEQUENCE [LARGE SCALE GENOMIC DNA]</scope>
    <source>
        <strain evidence="1">UoL-UT</strain>
    </source>
</reference>
<dbReference type="Proteomes" id="UP000288716">
    <property type="component" value="Unassembled WGS sequence"/>
</dbReference>
<sequence>MANHMYDVNVHSVNDPITDPWFGGQNLATHMPDLFSQLCITKKDYEQNGIQYSFDKFDV</sequence>
<dbReference type="Gene3D" id="3.30.420.40">
    <property type="match status" value="2"/>
</dbReference>
<accession>A0A443SRI1</accession>
<organism evidence="1 2">
    <name type="scientific">Leptotrombidium deliense</name>
    <dbReference type="NCBI Taxonomy" id="299467"/>
    <lineage>
        <taxon>Eukaryota</taxon>
        <taxon>Metazoa</taxon>
        <taxon>Ecdysozoa</taxon>
        <taxon>Arthropoda</taxon>
        <taxon>Chelicerata</taxon>
        <taxon>Arachnida</taxon>
        <taxon>Acari</taxon>
        <taxon>Acariformes</taxon>
        <taxon>Trombidiformes</taxon>
        <taxon>Prostigmata</taxon>
        <taxon>Anystina</taxon>
        <taxon>Parasitengona</taxon>
        <taxon>Trombiculoidea</taxon>
        <taxon>Trombiculidae</taxon>
        <taxon>Leptotrombidium</taxon>
    </lineage>
</organism>
<dbReference type="InterPro" id="IPR043129">
    <property type="entry name" value="ATPase_NBD"/>
</dbReference>
<dbReference type="AlphaFoldDB" id="A0A443SRI1"/>
<evidence type="ECO:0000313" key="1">
    <source>
        <dbReference type="EMBL" id="RWS30117.1"/>
    </source>
</evidence>